<sequence>MARVFHLCLVLAIIAAMLWWSELVQAIGPLAAYIVTGALVLIFGWEVKRALRSRLSPHQEQTNG</sequence>
<keyword evidence="1" id="KW-0472">Membrane</keyword>
<evidence type="ECO:0000313" key="2">
    <source>
        <dbReference type="EMBL" id="TKD50862.1"/>
    </source>
</evidence>
<feature type="transmembrane region" description="Helical" evidence="1">
    <location>
        <begin position="26"/>
        <end position="45"/>
    </location>
</feature>
<gene>
    <name evidence="2" type="ORF">FBR43_08845</name>
</gene>
<protein>
    <submittedName>
        <fullName evidence="2">Uncharacterized protein</fullName>
    </submittedName>
</protein>
<dbReference type="AlphaFoldDB" id="A0A4U1L2M2"/>
<evidence type="ECO:0000256" key="1">
    <source>
        <dbReference type="SAM" id="Phobius"/>
    </source>
</evidence>
<evidence type="ECO:0000313" key="3">
    <source>
        <dbReference type="Proteomes" id="UP000309138"/>
    </source>
</evidence>
<dbReference type="Proteomes" id="UP000309138">
    <property type="component" value="Unassembled WGS sequence"/>
</dbReference>
<keyword evidence="1" id="KW-0812">Transmembrane</keyword>
<reference evidence="2 3" key="1">
    <citation type="submission" date="2019-04" db="EMBL/GenBank/DDBJ databases">
        <authorList>
            <person name="Yang Y."/>
            <person name="Wei D."/>
        </authorList>
    </citation>
    <scope>NUCLEOTIDE SEQUENCE [LARGE SCALE GENOMIC DNA]</scope>
    <source>
        <strain evidence="2 3">L-1-4w-11</strain>
    </source>
</reference>
<proteinExistence type="predicted"/>
<name>A0A4U1L2M2_9SPHN</name>
<organism evidence="2 3">
    <name type="scientific">Sphingomonas baiyangensis</name>
    <dbReference type="NCBI Taxonomy" id="2572576"/>
    <lineage>
        <taxon>Bacteria</taxon>
        <taxon>Pseudomonadati</taxon>
        <taxon>Pseudomonadota</taxon>
        <taxon>Alphaproteobacteria</taxon>
        <taxon>Sphingomonadales</taxon>
        <taxon>Sphingomonadaceae</taxon>
        <taxon>Sphingomonas</taxon>
    </lineage>
</organism>
<accession>A0A4U1L2M2</accession>
<keyword evidence="1" id="KW-1133">Transmembrane helix</keyword>
<keyword evidence="3" id="KW-1185">Reference proteome</keyword>
<dbReference type="RefSeq" id="WP_169542556.1">
    <property type="nucleotide sequence ID" value="NZ_SWKR01000002.1"/>
</dbReference>
<dbReference type="EMBL" id="SWKR01000002">
    <property type="protein sequence ID" value="TKD50862.1"/>
    <property type="molecule type" value="Genomic_DNA"/>
</dbReference>
<comment type="caution">
    <text evidence="2">The sequence shown here is derived from an EMBL/GenBank/DDBJ whole genome shotgun (WGS) entry which is preliminary data.</text>
</comment>